<feature type="chain" id="PRO_5013048428" description="Lipoprotein" evidence="2">
    <location>
        <begin position="22"/>
        <end position="79"/>
    </location>
</feature>
<gene>
    <name evidence="3" type="ORF">AU255_19320</name>
</gene>
<keyword evidence="4" id="KW-1185">Reference proteome</keyword>
<dbReference type="Proteomes" id="UP000191980">
    <property type="component" value="Unassembled WGS sequence"/>
</dbReference>
<dbReference type="EMBL" id="LPUF01000006">
    <property type="protein sequence ID" value="OQK15131.1"/>
    <property type="molecule type" value="Genomic_DNA"/>
</dbReference>
<sequence>MKTSRLMHIAVLLTVMQLLTACSSGGQTSTGYTVYEGYSYPNYGQYYGRGLYNRPTGFGGGGPTEPPDPRPALPVNKAN</sequence>
<reference evidence="3 4" key="1">
    <citation type="submission" date="2015-12" db="EMBL/GenBank/DDBJ databases">
        <authorList>
            <person name="Shamseldin A."/>
            <person name="Moawad H."/>
            <person name="Abd El-Rahim W.M."/>
            <person name="Sadowsky M.J."/>
        </authorList>
    </citation>
    <scope>NUCLEOTIDE SEQUENCE [LARGE SCALE GENOMIC DNA]</scope>
    <source>
        <strain evidence="3 4">WF1</strain>
    </source>
</reference>
<dbReference type="PROSITE" id="PS51257">
    <property type="entry name" value="PROKAR_LIPOPROTEIN"/>
    <property type="match status" value="1"/>
</dbReference>
<dbReference type="AlphaFoldDB" id="A0A1V8M0N5"/>
<comment type="caution">
    <text evidence="3">The sequence shown here is derived from an EMBL/GenBank/DDBJ whole genome shotgun (WGS) entry which is preliminary data.</text>
</comment>
<protein>
    <recommendedName>
        <fullName evidence="5">Lipoprotein</fullName>
    </recommendedName>
</protein>
<evidence type="ECO:0008006" key="5">
    <source>
        <dbReference type="Google" id="ProtNLM"/>
    </source>
</evidence>
<accession>A0A1V8M0N5</accession>
<evidence type="ECO:0000256" key="2">
    <source>
        <dbReference type="SAM" id="SignalP"/>
    </source>
</evidence>
<dbReference type="RefSeq" id="WP_080524556.1">
    <property type="nucleotide sequence ID" value="NZ_LPUF01000006.1"/>
</dbReference>
<keyword evidence="2" id="KW-0732">Signal</keyword>
<proteinExistence type="predicted"/>
<name>A0A1V8M0N5_9GAMM</name>
<evidence type="ECO:0000313" key="4">
    <source>
        <dbReference type="Proteomes" id="UP000191980"/>
    </source>
</evidence>
<feature type="region of interest" description="Disordered" evidence="1">
    <location>
        <begin position="55"/>
        <end position="79"/>
    </location>
</feature>
<feature type="signal peptide" evidence="2">
    <location>
        <begin position="1"/>
        <end position="21"/>
    </location>
</feature>
<evidence type="ECO:0000313" key="3">
    <source>
        <dbReference type="EMBL" id="OQK15131.1"/>
    </source>
</evidence>
<evidence type="ECO:0000256" key="1">
    <source>
        <dbReference type="SAM" id="MobiDB-lite"/>
    </source>
</evidence>
<organism evidence="3 4">
    <name type="scientific">Methyloprofundus sedimenti</name>
    <dbReference type="NCBI Taxonomy" id="1420851"/>
    <lineage>
        <taxon>Bacteria</taxon>
        <taxon>Pseudomonadati</taxon>
        <taxon>Pseudomonadota</taxon>
        <taxon>Gammaproteobacteria</taxon>
        <taxon>Methylococcales</taxon>
        <taxon>Methylococcaceae</taxon>
        <taxon>Methyloprofundus</taxon>
    </lineage>
</organism>